<gene>
    <name evidence="3" type="ORF">K457DRAFT_138170</name>
</gene>
<evidence type="ECO:0000313" key="3">
    <source>
        <dbReference type="EMBL" id="OAQ29137.1"/>
    </source>
</evidence>
<feature type="compositionally biased region" description="Low complexity" evidence="2">
    <location>
        <begin position="91"/>
        <end position="117"/>
    </location>
</feature>
<feature type="region of interest" description="Disordered" evidence="2">
    <location>
        <begin position="91"/>
        <end position="127"/>
    </location>
</feature>
<protein>
    <submittedName>
        <fullName evidence="3">Uncharacterized protein</fullName>
    </submittedName>
</protein>
<evidence type="ECO:0000256" key="1">
    <source>
        <dbReference type="SAM" id="Coils"/>
    </source>
</evidence>
<feature type="coiled-coil region" evidence="1">
    <location>
        <begin position="129"/>
        <end position="191"/>
    </location>
</feature>
<dbReference type="OrthoDB" id="2428874at2759"/>
<dbReference type="EMBL" id="KV442043">
    <property type="protein sequence ID" value="OAQ29137.1"/>
    <property type="molecule type" value="Genomic_DNA"/>
</dbReference>
<dbReference type="AlphaFoldDB" id="A0A197JV21"/>
<sequence length="194" mass="20975">MTATTFTSCLPSPGSPFPLLDYNFSPIPAGPLSPDARAQLQNELDQIRKCSAESQTAYNAAHASIPSYQQLVLTTHAQVAAAKQAVLKAKGLTPNSSSPPSIANSTSSSSSTSNASSPPSPLSPLNHMHQDLLSGIQAHGQNLERLEQEHVELGLKLSQVLRDKAEAEETKKRLNDYMMRAKSRIREIEQKLSE</sequence>
<keyword evidence="4" id="KW-1185">Reference proteome</keyword>
<name>A0A197JV21_9FUNG</name>
<accession>A0A197JV21</accession>
<proteinExistence type="predicted"/>
<organism evidence="3 4">
    <name type="scientific">Linnemannia elongata AG-77</name>
    <dbReference type="NCBI Taxonomy" id="1314771"/>
    <lineage>
        <taxon>Eukaryota</taxon>
        <taxon>Fungi</taxon>
        <taxon>Fungi incertae sedis</taxon>
        <taxon>Mucoromycota</taxon>
        <taxon>Mortierellomycotina</taxon>
        <taxon>Mortierellomycetes</taxon>
        <taxon>Mortierellales</taxon>
        <taxon>Mortierellaceae</taxon>
        <taxon>Linnemannia</taxon>
    </lineage>
</organism>
<evidence type="ECO:0000256" key="2">
    <source>
        <dbReference type="SAM" id="MobiDB-lite"/>
    </source>
</evidence>
<keyword evidence="1" id="KW-0175">Coiled coil</keyword>
<reference evidence="3 4" key="1">
    <citation type="submission" date="2016-05" db="EMBL/GenBank/DDBJ databases">
        <title>Genome sequencing reveals origins of a unique bacterial endosymbiosis in the earliest lineages of terrestrial Fungi.</title>
        <authorList>
            <consortium name="DOE Joint Genome Institute"/>
            <person name="Uehling J."/>
            <person name="Gryganskyi A."/>
            <person name="Hameed K."/>
            <person name="Tschaplinski T."/>
            <person name="Misztal P."/>
            <person name="Wu S."/>
            <person name="Desiro A."/>
            <person name="Vande Pol N."/>
            <person name="Du Z.-Y."/>
            <person name="Zienkiewicz A."/>
            <person name="Zienkiewicz K."/>
            <person name="Morin E."/>
            <person name="Tisserant E."/>
            <person name="Splivallo R."/>
            <person name="Hainaut M."/>
            <person name="Henrissat B."/>
            <person name="Ohm R."/>
            <person name="Kuo A."/>
            <person name="Yan J."/>
            <person name="Lipzen A."/>
            <person name="Nolan M."/>
            <person name="Labutti K."/>
            <person name="Barry K."/>
            <person name="Goldstein A."/>
            <person name="Labbe J."/>
            <person name="Schadt C."/>
            <person name="Tuskan G."/>
            <person name="Grigoriev I."/>
            <person name="Martin F."/>
            <person name="Vilgalys R."/>
            <person name="Bonito G."/>
        </authorList>
    </citation>
    <scope>NUCLEOTIDE SEQUENCE [LARGE SCALE GENOMIC DNA]</scope>
    <source>
        <strain evidence="3 4">AG-77</strain>
    </source>
</reference>
<evidence type="ECO:0000313" key="4">
    <source>
        <dbReference type="Proteomes" id="UP000078512"/>
    </source>
</evidence>
<dbReference type="Proteomes" id="UP000078512">
    <property type="component" value="Unassembled WGS sequence"/>
</dbReference>